<evidence type="ECO:0000256" key="1">
    <source>
        <dbReference type="SAM" id="Phobius"/>
    </source>
</evidence>
<organism evidence="2 3">
    <name type="scientific">Galerina marginata (strain CBS 339.88)</name>
    <dbReference type="NCBI Taxonomy" id="685588"/>
    <lineage>
        <taxon>Eukaryota</taxon>
        <taxon>Fungi</taxon>
        <taxon>Dikarya</taxon>
        <taxon>Basidiomycota</taxon>
        <taxon>Agaricomycotina</taxon>
        <taxon>Agaricomycetes</taxon>
        <taxon>Agaricomycetidae</taxon>
        <taxon>Agaricales</taxon>
        <taxon>Agaricineae</taxon>
        <taxon>Strophariaceae</taxon>
        <taxon>Galerina</taxon>
    </lineage>
</organism>
<feature type="transmembrane region" description="Helical" evidence="1">
    <location>
        <begin position="66"/>
        <end position="87"/>
    </location>
</feature>
<proteinExistence type="predicted"/>
<keyword evidence="1" id="KW-1133">Transmembrane helix</keyword>
<protein>
    <submittedName>
        <fullName evidence="2">Uncharacterized protein</fullName>
    </submittedName>
</protein>
<keyword evidence="3" id="KW-1185">Reference proteome</keyword>
<dbReference type="AlphaFoldDB" id="A0A067T1E5"/>
<reference evidence="3" key="1">
    <citation type="journal article" date="2014" name="Proc. Natl. Acad. Sci. U.S.A.">
        <title>Extensive sampling of basidiomycete genomes demonstrates inadequacy of the white-rot/brown-rot paradigm for wood decay fungi.</title>
        <authorList>
            <person name="Riley R."/>
            <person name="Salamov A.A."/>
            <person name="Brown D.W."/>
            <person name="Nagy L.G."/>
            <person name="Floudas D."/>
            <person name="Held B.W."/>
            <person name="Levasseur A."/>
            <person name="Lombard V."/>
            <person name="Morin E."/>
            <person name="Otillar R."/>
            <person name="Lindquist E.A."/>
            <person name="Sun H."/>
            <person name="LaButti K.M."/>
            <person name="Schmutz J."/>
            <person name="Jabbour D."/>
            <person name="Luo H."/>
            <person name="Baker S.E."/>
            <person name="Pisabarro A.G."/>
            <person name="Walton J.D."/>
            <person name="Blanchette R.A."/>
            <person name="Henrissat B."/>
            <person name="Martin F."/>
            <person name="Cullen D."/>
            <person name="Hibbett D.S."/>
            <person name="Grigoriev I.V."/>
        </authorList>
    </citation>
    <scope>NUCLEOTIDE SEQUENCE [LARGE SCALE GENOMIC DNA]</scope>
    <source>
        <strain evidence="3">CBS 339.88</strain>
    </source>
</reference>
<dbReference type="HOGENOM" id="CLU_2073325_0_0_1"/>
<dbReference type="EMBL" id="KL142379">
    <property type="protein sequence ID" value="KDR76152.1"/>
    <property type="molecule type" value="Genomic_DNA"/>
</dbReference>
<accession>A0A067T1E5</accession>
<gene>
    <name evidence="2" type="ORF">GALMADRAFT_462969</name>
</gene>
<dbReference type="Proteomes" id="UP000027222">
    <property type="component" value="Unassembled WGS sequence"/>
</dbReference>
<name>A0A067T1E5_GALM3</name>
<keyword evidence="1" id="KW-0472">Membrane</keyword>
<keyword evidence="1" id="KW-0812">Transmembrane</keyword>
<evidence type="ECO:0000313" key="3">
    <source>
        <dbReference type="Proteomes" id="UP000027222"/>
    </source>
</evidence>
<feature type="transmembrane region" description="Helical" evidence="1">
    <location>
        <begin position="94"/>
        <end position="117"/>
    </location>
</feature>
<sequence length="118" mass="12680">MGVPKYKCRVFPLPPSFSREYKTKCTLQTARCRNNGISVSRLNGIKLCEVFKSDLGLGGHLPFPGFFLFPVVGLAGASGGGGSEVLFDNFAYRAQVFVVFDLFLSIAACAAASFAAWS</sequence>
<evidence type="ECO:0000313" key="2">
    <source>
        <dbReference type="EMBL" id="KDR76152.1"/>
    </source>
</evidence>